<evidence type="ECO:0008006" key="3">
    <source>
        <dbReference type="Google" id="ProtNLM"/>
    </source>
</evidence>
<sequence length="413" mass="46055">MAEQINFAGFSCPHVGLDQDLLDLIVTDHADHLIAVLLERHRSALAEAAAGLDTLFDSWLTRDNPPQFNTAWHAAFGDVHALLLSEAKDDLPRSAAALGLRLNECGHGGSWQTHLPAPASLRFAQWVLPRADALEVDATQGKIALRLRTNGHWRTLHFQRAAQGNWSAGESRLLTPFQSSGHPDFHFQIASDHALSPSAAGRLLHADAYQFDHNDMQCNAAWPAICQQALALLAATSPSYVTWVDRVLRDLVPLRARPAMFNSGSEKYSPGVICVCDHPYRWPLAEMLVHEASHQYLHIINRLGPIDDGSDSRLYYSPFRNKERPIFYIVAAYHAFGNVLLFYRNARALGMVPDHEFRADAFIHRERTLEAQLRQLEAPLQNSGALTELGNALWEPLHQALQHPGSDHRSMPS</sequence>
<name>A0A6I2L9B4_9BURK</name>
<dbReference type="NCBIfam" id="TIGR04267">
    <property type="entry name" value="mod_HExxH"/>
    <property type="match status" value="1"/>
</dbReference>
<evidence type="ECO:0000313" key="1">
    <source>
        <dbReference type="EMBL" id="MRW93286.1"/>
    </source>
</evidence>
<keyword evidence="2" id="KW-1185">Reference proteome</keyword>
<dbReference type="AlphaFoldDB" id="A0A6I2L9B4"/>
<organism evidence="1 2">
    <name type="scientific">Duganella guangzhouensis</name>
    <dbReference type="NCBI Taxonomy" id="2666084"/>
    <lineage>
        <taxon>Bacteria</taxon>
        <taxon>Pseudomonadati</taxon>
        <taxon>Pseudomonadota</taxon>
        <taxon>Betaproteobacteria</taxon>
        <taxon>Burkholderiales</taxon>
        <taxon>Oxalobacteraceae</taxon>
        <taxon>Telluria group</taxon>
        <taxon>Duganella</taxon>
    </lineage>
</organism>
<accession>A0A6I2L9B4</accession>
<dbReference type="RefSeq" id="WP_154381541.1">
    <property type="nucleotide sequence ID" value="NZ_WKJK01000016.1"/>
</dbReference>
<proteinExistence type="predicted"/>
<gene>
    <name evidence="1" type="ORF">GJ699_25180</name>
</gene>
<reference evidence="1 2" key="1">
    <citation type="submission" date="2019-11" db="EMBL/GenBank/DDBJ databases">
        <title>Novel species isolated from a subtropical stream in China.</title>
        <authorList>
            <person name="Lu H."/>
        </authorList>
    </citation>
    <scope>NUCLEOTIDE SEQUENCE [LARGE SCALE GENOMIC DNA]</scope>
    <source>
        <strain evidence="1 2">FT80W</strain>
    </source>
</reference>
<comment type="caution">
    <text evidence="1">The sequence shown here is derived from an EMBL/GenBank/DDBJ whole genome shotgun (WGS) entry which is preliminary data.</text>
</comment>
<dbReference type="Proteomes" id="UP000433309">
    <property type="component" value="Unassembled WGS sequence"/>
</dbReference>
<dbReference type="EMBL" id="WKJK01000016">
    <property type="protein sequence ID" value="MRW93286.1"/>
    <property type="molecule type" value="Genomic_DNA"/>
</dbReference>
<protein>
    <recommendedName>
        <fullName evidence="3">HEXXH motif domain-containing protein</fullName>
    </recommendedName>
</protein>
<evidence type="ECO:0000313" key="2">
    <source>
        <dbReference type="Proteomes" id="UP000433309"/>
    </source>
</evidence>
<dbReference type="InterPro" id="IPR026337">
    <property type="entry name" value="AKG_HExxH"/>
</dbReference>